<dbReference type="InterPro" id="IPR001304">
    <property type="entry name" value="C-type_lectin-like"/>
</dbReference>
<proteinExistence type="predicted"/>
<sequence>MDPARVILRHWESQTRPEFTDWVKLLIDNASSELMRARLNDDKEKFNQVWGHFLNHIRGNNLKQRRQTDSPADGQLFMFEDFGTLLFKVSMGSTVIVVLLFTGFSVLFTLQQTQDVFYYINTNTTWDDAADYCEHNYIGLAQVDSSKSVETIIKISSKGYTGKAWIGLYQNNSTWTWENGQPLIYSNWINMGDGFCGSIGGDGYWIDKSCSLKRSHVCMDKDGFYVYDNNLSWNDSKTDCEARGYTLAYIHDEIKNAELQAELGMDDNHWIGLSRSVSWTWTESGTNVTFQNWQTGQPDNPGSNNCVAVQMVDGNWTDEACTTPLPFLCYSEKTTTDSPESSELSHEGAVRETNSTSNSTAQAVRKTMIRMKIATDANMENGTLISGLNQQLQKALAKQGLGELKVTWRKVPVKAQEQQQEDVTSEMDHTIPLLFSIFGLCTPSFYELCRFHYIDLELNWTDAQHYCRDKYSDLATIESQTYISHFNGPKQAWIGLNDDPLSWQTTTSKDRNSWRWSSTGEITGYQNWYKQKPDNYKGGEFCVIFNQHGTWDDKRCDLKFYFSCYTAMNSSSPKIFKMIASVKTWKDAQAYCRTHYTDLAMIENAQENAEVLAQKEEDTMFMWIGLSREAWKWSDNRESSFRNWRPGHPDNDGYQYCVSRGSQHQWNDNNCEKSSPSGAKMSPNR</sequence>
<dbReference type="InterPro" id="IPR018378">
    <property type="entry name" value="C-type_lectin_CS"/>
</dbReference>
<evidence type="ECO:0000313" key="5">
    <source>
        <dbReference type="EMBL" id="CAJ1062957.1"/>
    </source>
</evidence>
<keyword evidence="1" id="KW-1015">Disulfide bond</keyword>
<feature type="domain" description="C-type lectin" evidence="4">
    <location>
        <begin position="560"/>
        <end position="673"/>
    </location>
</feature>
<dbReference type="PROSITE" id="PS50041">
    <property type="entry name" value="C_TYPE_LECTIN_2"/>
    <property type="match status" value="4"/>
</dbReference>
<accession>A0AAV1FRS2</accession>
<keyword evidence="3" id="KW-0472">Membrane</keyword>
<feature type="region of interest" description="Disordered" evidence="2">
    <location>
        <begin position="666"/>
        <end position="685"/>
    </location>
</feature>
<feature type="region of interest" description="Disordered" evidence="2">
    <location>
        <begin position="334"/>
        <end position="361"/>
    </location>
</feature>
<keyword evidence="6" id="KW-1185">Reference proteome</keyword>
<dbReference type="PANTHER" id="PTHR45784">
    <property type="entry name" value="C-TYPE LECTIN DOMAIN FAMILY 20 MEMBER A-RELATED"/>
    <property type="match status" value="1"/>
</dbReference>
<dbReference type="Gene3D" id="3.10.100.10">
    <property type="entry name" value="Mannose-Binding Protein A, subunit A"/>
    <property type="match status" value="4"/>
</dbReference>
<name>A0AAV1FRS2_XYRNO</name>
<dbReference type="InterPro" id="IPR016187">
    <property type="entry name" value="CTDL_fold"/>
</dbReference>
<dbReference type="PROSITE" id="PS00615">
    <property type="entry name" value="C_TYPE_LECTIN_1"/>
    <property type="match status" value="1"/>
</dbReference>
<dbReference type="PANTHER" id="PTHR45784:SF3">
    <property type="entry name" value="C-TYPE LECTIN DOMAIN FAMILY 4 MEMBER K-LIKE-RELATED"/>
    <property type="match status" value="1"/>
</dbReference>
<keyword evidence="3" id="KW-0812">Transmembrane</keyword>
<protein>
    <submittedName>
        <fullName evidence="5">Macrophage mannose receptor 1-like</fullName>
    </submittedName>
</protein>
<evidence type="ECO:0000256" key="2">
    <source>
        <dbReference type="SAM" id="MobiDB-lite"/>
    </source>
</evidence>
<gene>
    <name evidence="5" type="ORF">XNOV1_A031187</name>
</gene>
<dbReference type="Proteomes" id="UP001178508">
    <property type="component" value="Chromosome 8"/>
</dbReference>
<dbReference type="InterPro" id="IPR016186">
    <property type="entry name" value="C-type_lectin-like/link_sf"/>
</dbReference>
<reference evidence="5" key="1">
    <citation type="submission" date="2023-08" db="EMBL/GenBank/DDBJ databases">
        <authorList>
            <person name="Alioto T."/>
            <person name="Alioto T."/>
            <person name="Gomez Garrido J."/>
        </authorList>
    </citation>
    <scope>NUCLEOTIDE SEQUENCE</scope>
</reference>
<feature type="domain" description="C-type lectin" evidence="4">
    <location>
        <begin position="113"/>
        <end position="219"/>
    </location>
</feature>
<evidence type="ECO:0000256" key="1">
    <source>
        <dbReference type="ARBA" id="ARBA00023157"/>
    </source>
</evidence>
<dbReference type="Pfam" id="PF00059">
    <property type="entry name" value="Lectin_C"/>
    <property type="match status" value="4"/>
</dbReference>
<organism evidence="5 6">
    <name type="scientific">Xyrichtys novacula</name>
    <name type="common">Pearly razorfish</name>
    <name type="synonym">Hemipteronotus novacula</name>
    <dbReference type="NCBI Taxonomy" id="13765"/>
    <lineage>
        <taxon>Eukaryota</taxon>
        <taxon>Metazoa</taxon>
        <taxon>Chordata</taxon>
        <taxon>Craniata</taxon>
        <taxon>Vertebrata</taxon>
        <taxon>Euteleostomi</taxon>
        <taxon>Actinopterygii</taxon>
        <taxon>Neopterygii</taxon>
        <taxon>Teleostei</taxon>
        <taxon>Neoteleostei</taxon>
        <taxon>Acanthomorphata</taxon>
        <taxon>Eupercaria</taxon>
        <taxon>Labriformes</taxon>
        <taxon>Labridae</taxon>
        <taxon>Xyrichtys</taxon>
    </lineage>
</organism>
<dbReference type="SMART" id="SM00034">
    <property type="entry name" value="CLECT"/>
    <property type="match status" value="4"/>
</dbReference>
<dbReference type="CDD" id="cd00037">
    <property type="entry name" value="CLECT"/>
    <property type="match status" value="2"/>
</dbReference>
<feature type="transmembrane region" description="Helical" evidence="3">
    <location>
        <begin position="85"/>
        <end position="108"/>
    </location>
</feature>
<feature type="compositionally biased region" description="Polar residues" evidence="2">
    <location>
        <begin position="352"/>
        <end position="361"/>
    </location>
</feature>
<evidence type="ECO:0000256" key="3">
    <source>
        <dbReference type="SAM" id="Phobius"/>
    </source>
</evidence>
<keyword evidence="3" id="KW-1133">Transmembrane helix</keyword>
<keyword evidence="5" id="KW-0675">Receptor</keyword>
<evidence type="ECO:0000259" key="4">
    <source>
        <dbReference type="PROSITE" id="PS50041"/>
    </source>
</evidence>
<dbReference type="AlphaFoldDB" id="A0AAV1FRS2"/>
<dbReference type="SUPFAM" id="SSF56436">
    <property type="entry name" value="C-type lectin-like"/>
    <property type="match status" value="4"/>
</dbReference>
<evidence type="ECO:0000313" key="6">
    <source>
        <dbReference type="Proteomes" id="UP001178508"/>
    </source>
</evidence>
<feature type="domain" description="C-type lectin" evidence="4">
    <location>
        <begin position="445"/>
        <end position="565"/>
    </location>
</feature>
<feature type="domain" description="C-type lectin" evidence="4">
    <location>
        <begin position="219"/>
        <end position="330"/>
    </location>
</feature>
<dbReference type="EMBL" id="OY660871">
    <property type="protein sequence ID" value="CAJ1062957.1"/>
    <property type="molecule type" value="Genomic_DNA"/>
</dbReference>